<comment type="catalytic activity">
    <reaction evidence="6 7">
        <text>N-acetyl-L-glutamate 5-semialdehyde + phosphate + NADP(+) = N-acetyl-L-glutamyl 5-phosphate + NADPH + H(+)</text>
        <dbReference type="Rhea" id="RHEA:21588"/>
        <dbReference type="ChEBI" id="CHEBI:15378"/>
        <dbReference type="ChEBI" id="CHEBI:29123"/>
        <dbReference type="ChEBI" id="CHEBI:43474"/>
        <dbReference type="ChEBI" id="CHEBI:57783"/>
        <dbReference type="ChEBI" id="CHEBI:57936"/>
        <dbReference type="ChEBI" id="CHEBI:58349"/>
        <dbReference type="EC" id="1.2.1.38"/>
    </reaction>
</comment>
<evidence type="ECO:0000256" key="6">
    <source>
        <dbReference type="ARBA" id="ARBA00050557"/>
    </source>
</evidence>
<keyword evidence="4 7" id="KW-0521">NADP</keyword>
<dbReference type="Pfam" id="PF22698">
    <property type="entry name" value="Semialdhyde_dhC_1"/>
    <property type="match status" value="1"/>
</dbReference>
<keyword evidence="2 7" id="KW-0055">Arginine biosynthesis</keyword>
<dbReference type="InterPro" id="IPR000706">
    <property type="entry name" value="AGPR_type-1"/>
</dbReference>
<dbReference type="GO" id="GO:0070401">
    <property type="term" value="F:NADP+ binding"/>
    <property type="evidence" value="ECO:0007669"/>
    <property type="project" value="InterPro"/>
</dbReference>
<dbReference type="FunFam" id="3.30.360.10:FF:000014">
    <property type="entry name" value="N-acetyl-gamma-glutamyl-phosphate reductase"/>
    <property type="match status" value="1"/>
</dbReference>
<evidence type="ECO:0000256" key="4">
    <source>
        <dbReference type="ARBA" id="ARBA00022857"/>
    </source>
</evidence>
<dbReference type="CDD" id="cd17895">
    <property type="entry name" value="AGPR_1_N"/>
    <property type="match status" value="1"/>
</dbReference>
<dbReference type="GO" id="GO:0006526">
    <property type="term" value="P:L-arginine biosynthetic process"/>
    <property type="evidence" value="ECO:0007669"/>
    <property type="project" value="UniProtKB-UniRule"/>
</dbReference>
<evidence type="ECO:0000256" key="1">
    <source>
        <dbReference type="ARBA" id="ARBA00004862"/>
    </source>
</evidence>
<dbReference type="KEGG" id="pyg:AWM70_17070"/>
<name>A0A1B1N3U4_9BACL</name>
<dbReference type="InterPro" id="IPR036291">
    <property type="entry name" value="NAD(P)-bd_dom_sf"/>
</dbReference>
<feature type="active site" evidence="7 8">
    <location>
        <position position="155"/>
    </location>
</feature>
<keyword evidence="7" id="KW-0963">Cytoplasm</keyword>
<dbReference type="InterPro" id="IPR023013">
    <property type="entry name" value="AGPR_AS"/>
</dbReference>
<comment type="similarity">
    <text evidence="7">Belongs to the NAGSA dehydrogenase family. Type 1 subfamily.</text>
</comment>
<organism evidence="10 11">
    <name type="scientific">Paenibacillus yonginensis</name>
    <dbReference type="NCBI Taxonomy" id="1462996"/>
    <lineage>
        <taxon>Bacteria</taxon>
        <taxon>Bacillati</taxon>
        <taxon>Bacillota</taxon>
        <taxon>Bacilli</taxon>
        <taxon>Bacillales</taxon>
        <taxon>Paenibacillaceae</taxon>
        <taxon>Paenibacillus</taxon>
    </lineage>
</organism>
<dbReference type="STRING" id="1462996.AWM70_17070"/>
<reference evidence="10 11" key="1">
    <citation type="submission" date="2016-01" db="EMBL/GenBank/DDBJ databases">
        <title>Complete Genome Sequence of Paenibacillus yonginensis DCY84, a novel Plant Growth-Promoting Bacteria with Elicitation of Induced Systemic Resistance.</title>
        <authorList>
            <person name="Kim Y.J."/>
            <person name="Yang D.C."/>
            <person name="Sukweenadhi J."/>
        </authorList>
    </citation>
    <scope>NUCLEOTIDE SEQUENCE [LARGE SCALE GENOMIC DNA]</scope>
    <source>
        <strain evidence="10 11">DCY84</strain>
    </source>
</reference>
<dbReference type="Pfam" id="PF01118">
    <property type="entry name" value="Semialdhyde_dh"/>
    <property type="match status" value="1"/>
</dbReference>
<dbReference type="GO" id="GO:0003942">
    <property type="term" value="F:N-acetyl-gamma-glutamyl-phosphate reductase activity"/>
    <property type="evidence" value="ECO:0007669"/>
    <property type="project" value="UniProtKB-UniRule"/>
</dbReference>
<protein>
    <recommendedName>
        <fullName evidence="7">N-acetyl-gamma-glutamyl-phosphate reductase</fullName>
        <shortName evidence="7">AGPR</shortName>
        <ecNumber evidence="7">1.2.1.38</ecNumber>
    </recommendedName>
    <alternativeName>
        <fullName evidence="7">N-acetyl-glutamate semialdehyde dehydrogenase</fullName>
        <shortName evidence="7">NAGSA dehydrogenase</shortName>
    </alternativeName>
</protein>
<dbReference type="PANTHER" id="PTHR32338:SF10">
    <property type="entry name" value="N-ACETYL-GAMMA-GLUTAMYL-PHOSPHATE REDUCTASE, CHLOROPLASTIC-RELATED"/>
    <property type="match status" value="1"/>
</dbReference>
<comment type="subcellular location">
    <subcellularLocation>
        <location evidence="7">Cytoplasm</location>
    </subcellularLocation>
</comment>
<dbReference type="CDD" id="cd23934">
    <property type="entry name" value="AGPR_1_C"/>
    <property type="match status" value="1"/>
</dbReference>
<evidence type="ECO:0000256" key="3">
    <source>
        <dbReference type="ARBA" id="ARBA00022605"/>
    </source>
</evidence>
<dbReference type="Gene3D" id="3.40.50.720">
    <property type="entry name" value="NAD(P)-binding Rossmann-like Domain"/>
    <property type="match status" value="1"/>
</dbReference>
<accession>A0A1B1N3U4</accession>
<evidence type="ECO:0000256" key="8">
    <source>
        <dbReference type="PROSITE-ProRule" id="PRU10010"/>
    </source>
</evidence>
<dbReference type="UniPathway" id="UPA00068">
    <property type="reaction ID" value="UER00108"/>
</dbReference>
<dbReference type="SMART" id="SM00859">
    <property type="entry name" value="Semialdhyde_dh"/>
    <property type="match status" value="1"/>
</dbReference>
<gene>
    <name evidence="7 10" type="primary">argC</name>
    <name evidence="10" type="ORF">AWM70_17070</name>
</gene>
<proteinExistence type="inferred from homology"/>
<dbReference type="PANTHER" id="PTHR32338">
    <property type="entry name" value="N-ACETYL-GAMMA-GLUTAMYL-PHOSPHATE REDUCTASE, CHLOROPLASTIC-RELATED-RELATED"/>
    <property type="match status" value="1"/>
</dbReference>
<comment type="pathway">
    <text evidence="1 7">Amino-acid biosynthesis; L-arginine biosynthesis; N(2)-acetyl-L-ornithine from L-glutamate: step 3/4.</text>
</comment>
<dbReference type="EC" id="1.2.1.38" evidence="7"/>
<dbReference type="SUPFAM" id="SSF51735">
    <property type="entry name" value="NAD(P)-binding Rossmann-fold domains"/>
    <property type="match status" value="1"/>
</dbReference>
<dbReference type="GO" id="GO:0005737">
    <property type="term" value="C:cytoplasm"/>
    <property type="evidence" value="ECO:0007669"/>
    <property type="project" value="UniProtKB-SubCell"/>
</dbReference>
<dbReference type="InterPro" id="IPR050085">
    <property type="entry name" value="AGPR"/>
</dbReference>
<dbReference type="GO" id="GO:0051287">
    <property type="term" value="F:NAD binding"/>
    <property type="evidence" value="ECO:0007669"/>
    <property type="project" value="InterPro"/>
</dbReference>
<dbReference type="EMBL" id="CP014167">
    <property type="protein sequence ID" value="ANS76082.1"/>
    <property type="molecule type" value="Genomic_DNA"/>
</dbReference>
<dbReference type="Gene3D" id="3.30.360.10">
    <property type="entry name" value="Dihydrodipicolinate Reductase, domain 2"/>
    <property type="match status" value="1"/>
</dbReference>
<evidence type="ECO:0000256" key="7">
    <source>
        <dbReference type="HAMAP-Rule" id="MF_00150"/>
    </source>
</evidence>
<dbReference type="RefSeq" id="WP_068698392.1">
    <property type="nucleotide sequence ID" value="NZ_CP014167.1"/>
</dbReference>
<dbReference type="Proteomes" id="UP000092573">
    <property type="component" value="Chromosome"/>
</dbReference>
<dbReference type="HAMAP" id="MF_00150">
    <property type="entry name" value="ArgC_type1"/>
    <property type="match status" value="1"/>
</dbReference>
<dbReference type="InterPro" id="IPR058924">
    <property type="entry name" value="AGPR_dimerisation_dom"/>
</dbReference>
<sequence>MSESNQVKVAIVGSTGYGGVELIRFLLNHPNVEITSVISSSNAGESITEGFPHLSELLVQRLDGVDPALIKSKADVVFTATPSGVSGKLVPQLLAEGLKVIDLSGDFRIKDGAVYEEWYKHDAPPAGLLEQAVYGLCEENGAQVKGLDFVSNPGCYPTATLLGLLPAVKEGWIDPGSIIIDAKSGVSGAGRGTSLMTHYAEINENMKVYKVNKHQHIPEIEQALSIASGSPVTVTFTTHLVPMTRGIMSTMYAKLTGSRSEQELVDLYRHYYEGRPFVRVREPGKFPATKEVFGSNYCDIGFAADARTGRLTIVSVIDNVVKGAAGQAIQNLNLMMGWEETTGLQLSPVYP</sequence>
<evidence type="ECO:0000256" key="5">
    <source>
        <dbReference type="ARBA" id="ARBA00023002"/>
    </source>
</evidence>
<dbReference type="InterPro" id="IPR000534">
    <property type="entry name" value="Semialdehyde_DH_NAD-bd"/>
</dbReference>
<keyword evidence="3 7" id="KW-0028">Amino-acid biosynthesis</keyword>
<dbReference type="NCBIfam" id="TIGR01850">
    <property type="entry name" value="argC"/>
    <property type="match status" value="1"/>
</dbReference>
<comment type="function">
    <text evidence="7">Catalyzes the NADPH-dependent reduction of N-acetyl-5-glutamyl phosphate to yield N-acetyl-L-glutamate 5-semialdehyde.</text>
</comment>
<evidence type="ECO:0000313" key="10">
    <source>
        <dbReference type="EMBL" id="ANS76082.1"/>
    </source>
</evidence>
<keyword evidence="5 7" id="KW-0560">Oxidoreductase</keyword>
<dbReference type="SUPFAM" id="SSF55347">
    <property type="entry name" value="Glyceraldehyde-3-phosphate dehydrogenase-like, C-terminal domain"/>
    <property type="match status" value="1"/>
</dbReference>
<evidence type="ECO:0000313" key="11">
    <source>
        <dbReference type="Proteomes" id="UP000092573"/>
    </source>
</evidence>
<dbReference type="PROSITE" id="PS01224">
    <property type="entry name" value="ARGC"/>
    <property type="match status" value="1"/>
</dbReference>
<feature type="domain" description="Semialdehyde dehydrogenase NAD-binding" evidence="9">
    <location>
        <begin position="8"/>
        <end position="147"/>
    </location>
</feature>
<dbReference type="OrthoDB" id="9801289at2"/>
<evidence type="ECO:0000259" key="9">
    <source>
        <dbReference type="SMART" id="SM00859"/>
    </source>
</evidence>
<keyword evidence="11" id="KW-1185">Reference proteome</keyword>
<evidence type="ECO:0000256" key="2">
    <source>
        <dbReference type="ARBA" id="ARBA00022571"/>
    </source>
</evidence>
<dbReference type="AlphaFoldDB" id="A0A1B1N3U4"/>